<comment type="caution">
    <text evidence="1">The sequence shown here is derived from an EMBL/GenBank/DDBJ whole genome shotgun (WGS) entry which is preliminary data.</text>
</comment>
<protein>
    <submittedName>
        <fullName evidence="1">Uncharacterized protein</fullName>
    </submittedName>
</protein>
<dbReference type="Proteomes" id="UP001375743">
    <property type="component" value="Unassembled WGS sequence"/>
</dbReference>
<dbReference type="EMBL" id="JBBLZC010000003">
    <property type="protein sequence ID" value="MEK0082324.1"/>
    <property type="molecule type" value="Genomic_DNA"/>
</dbReference>
<sequence>MGKVGPQIAIGAALVGASFLLPKAPGPLNSGAGTRHVPYTS</sequence>
<name>A0ABU8XN30_9PROT</name>
<evidence type="ECO:0000313" key="2">
    <source>
        <dbReference type="Proteomes" id="UP001375743"/>
    </source>
</evidence>
<accession>A0ABU8XN30</accession>
<gene>
    <name evidence="1" type="ORF">U1T56_04130</name>
</gene>
<keyword evidence="2" id="KW-1185">Reference proteome</keyword>
<proteinExistence type="predicted"/>
<organism evidence="1 2">
    <name type="scientific">Benzoatithermus flavus</name>
    <dbReference type="NCBI Taxonomy" id="3108223"/>
    <lineage>
        <taxon>Bacteria</taxon>
        <taxon>Pseudomonadati</taxon>
        <taxon>Pseudomonadota</taxon>
        <taxon>Alphaproteobacteria</taxon>
        <taxon>Geminicoccales</taxon>
        <taxon>Geminicoccaceae</taxon>
        <taxon>Benzoatithermus</taxon>
    </lineage>
</organism>
<evidence type="ECO:0000313" key="1">
    <source>
        <dbReference type="EMBL" id="MEK0082324.1"/>
    </source>
</evidence>
<dbReference type="RefSeq" id="WP_418158179.1">
    <property type="nucleotide sequence ID" value="NZ_JBBLZC010000003.1"/>
</dbReference>
<reference evidence="1 2" key="1">
    <citation type="submission" date="2024-01" db="EMBL/GenBank/DDBJ databases">
        <title>Multi-omics insights into the function and evolution of sodium benzoate biodegradation pathways in Benzoatithermus flavus gen. nov., sp. nov. from hot spring.</title>
        <authorList>
            <person name="Hu C.-J."/>
            <person name="Li W.-J."/>
        </authorList>
    </citation>
    <scope>NUCLEOTIDE SEQUENCE [LARGE SCALE GENOMIC DNA]</scope>
    <source>
        <strain evidence="1 2">SYSU G07066</strain>
    </source>
</reference>